<dbReference type="EMBL" id="BOSL01000005">
    <property type="protein sequence ID" value="GIP53016.1"/>
    <property type="molecule type" value="Genomic_DNA"/>
</dbReference>
<gene>
    <name evidence="1" type="ORF">J42TS3_20510</name>
</gene>
<keyword evidence="2" id="KW-1185">Reference proteome</keyword>
<reference evidence="1 2" key="1">
    <citation type="submission" date="2021-03" db="EMBL/GenBank/DDBJ databases">
        <title>Antimicrobial resistance genes in bacteria isolated from Japanese honey, and their potential for conferring macrolide and lincosamide resistance in the American foulbrood pathogen Paenibacillus larvae.</title>
        <authorList>
            <person name="Okamoto M."/>
            <person name="Kumagai M."/>
            <person name="Kanamori H."/>
            <person name="Takamatsu D."/>
        </authorList>
    </citation>
    <scope>NUCLEOTIDE SEQUENCE [LARGE SCALE GENOMIC DNA]</scope>
    <source>
        <strain evidence="1 2">J42TS3</strain>
    </source>
</reference>
<dbReference type="Proteomes" id="UP000679992">
    <property type="component" value="Unassembled WGS sequence"/>
</dbReference>
<comment type="caution">
    <text evidence="1">The sequence shown here is derived from an EMBL/GenBank/DDBJ whole genome shotgun (WGS) entry which is preliminary data.</text>
</comment>
<sequence>MGEMENYYPGRNTFAMFGQLEMSDYINSSYAGGRNEARISVYPAVPYILCRGILYEPNR</sequence>
<proteinExistence type="predicted"/>
<name>A0ABQ4MAJ0_9BACL</name>
<protein>
    <submittedName>
        <fullName evidence="1">Uncharacterized protein</fullName>
    </submittedName>
</protein>
<evidence type="ECO:0000313" key="1">
    <source>
        <dbReference type="EMBL" id="GIP53016.1"/>
    </source>
</evidence>
<accession>A0ABQ4MAJ0</accession>
<evidence type="ECO:0000313" key="2">
    <source>
        <dbReference type="Proteomes" id="UP000679992"/>
    </source>
</evidence>
<organism evidence="1 2">
    <name type="scientific">Paenibacillus vini</name>
    <dbReference type="NCBI Taxonomy" id="1476024"/>
    <lineage>
        <taxon>Bacteria</taxon>
        <taxon>Bacillati</taxon>
        <taxon>Bacillota</taxon>
        <taxon>Bacilli</taxon>
        <taxon>Bacillales</taxon>
        <taxon>Paenibacillaceae</taxon>
        <taxon>Paenibacillus</taxon>
    </lineage>
</organism>